<dbReference type="GO" id="GO:0046872">
    <property type="term" value="F:metal ion binding"/>
    <property type="evidence" value="ECO:0007669"/>
    <property type="project" value="UniProtKB-KW"/>
</dbReference>
<dbReference type="GO" id="GO:0004180">
    <property type="term" value="F:carboxypeptidase activity"/>
    <property type="evidence" value="ECO:0007669"/>
    <property type="project" value="TreeGrafter"/>
</dbReference>
<evidence type="ECO:0000259" key="18">
    <source>
        <dbReference type="Pfam" id="PF04253"/>
    </source>
</evidence>
<dbReference type="Pfam" id="PF04389">
    <property type="entry name" value="Peptidase_M28"/>
    <property type="match status" value="1"/>
</dbReference>
<dbReference type="AlphaFoldDB" id="A0AA40HRQ4"/>
<feature type="domain" description="Transferrin receptor-like dimerisation" evidence="18">
    <location>
        <begin position="702"/>
        <end position="822"/>
    </location>
</feature>
<gene>
    <name evidence="20" type="ORF">QTO34_004025</name>
</gene>
<evidence type="ECO:0000256" key="3">
    <source>
        <dbReference type="ARBA" id="ARBA00005634"/>
    </source>
</evidence>
<dbReference type="InterPro" id="IPR039373">
    <property type="entry name" value="Peptidase_M28B"/>
</dbReference>
<dbReference type="GO" id="GO:0006508">
    <property type="term" value="P:proteolysis"/>
    <property type="evidence" value="ECO:0007669"/>
    <property type="project" value="UniProtKB-KW"/>
</dbReference>
<evidence type="ECO:0000259" key="19">
    <source>
        <dbReference type="Pfam" id="PF04389"/>
    </source>
</evidence>
<keyword evidence="10" id="KW-0735">Signal-anchor</keyword>
<dbReference type="FunFam" id="3.40.630.10:FF:000101">
    <property type="entry name" value="N-acetylated alpha-linked acidic dipeptidase like 1"/>
    <property type="match status" value="1"/>
</dbReference>
<dbReference type="Pfam" id="PF04253">
    <property type="entry name" value="TFR_dimer"/>
    <property type="match status" value="1"/>
</dbReference>
<dbReference type="InterPro" id="IPR007484">
    <property type="entry name" value="Peptidase_M28"/>
</dbReference>
<dbReference type="SUPFAM" id="SSF47672">
    <property type="entry name" value="Transferrin receptor-like dimerisation domain"/>
    <property type="match status" value="1"/>
</dbReference>
<protein>
    <recommendedName>
        <fullName evidence="15">Aminopeptidase NAALADL1</fullName>
    </recommendedName>
    <alternativeName>
        <fullName evidence="16">N-acetylated-alpha-linked acidic dipeptidase-like protein</fullName>
    </alternativeName>
</protein>
<keyword evidence="4" id="KW-0031">Aminopeptidase</keyword>
<dbReference type="GO" id="GO:0004177">
    <property type="term" value="F:aminopeptidase activity"/>
    <property type="evidence" value="ECO:0007669"/>
    <property type="project" value="UniProtKB-KW"/>
</dbReference>
<dbReference type="InterPro" id="IPR036757">
    <property type="entry name" value="TFR-like_dimer_dom_sf"/>
</dbReference>
<feature type="domain" description="Peptidase M28" evidence="19">
    <location>
        <begin position="471"/>
        <end position="533"/>
    </location>
</feature>
<comment type="caution">
    <text evidence="20">The sequence shown here is derived from an EMBL/GenBank/DDBJ whole genome shotgun (WGS) entry which is preliminary data.</text>
</comment>
<evidence type="ECO:0000256" key="16">
    <source>
        <dbReference type="ARBA" id="ARBA00081462"/>
    </source>
</evidence>
<dbReference type="SUPFAM" id="SSF52025">
    <property type="entry name" value="PA domain"/>
    <property type="match status" value="2"/>
</dbReference>
<dbReference type="PANTHER" id="PTHR10404">
    <property type="entry name" value="N-ACETYLATED-ALPHA-LINKED ACIDIC DIPEPTIDASE"/>
    <property type="match status" value="1"/>
</dbReference>
<name>A0AA40HRQ4_CNENI</name>
<dbReference type="FunFam" id="1.20.930.40:FF:000001">
    <property type="entry name" value="N-acetylated-alpha-linked acidic dipeptidase 2"/>
    <property type="match status" value="1"/>
</dbReference>
<keyword evidence="17" id="KW-1133">Transmembrane helix</keyword>
<organism evidence="20 21">
    <name type="scientific">Cnephaeus nilssonii</name>
    <name type="common">Northern bat</name>
    <name type="synonym">Eptesicus nilssonii</name>
    <dbReference type="NCBI Taxonomy" id="3371016"/>
    <lineage>
        <taxon>Eukaryota</taxon>
        <taxon>Metazoa</taxon>
        <taxon>Chordata</taxon>
        <taxon>Craniata</taxon>
        <taxon>Vertebrata</taxon>
        <taxon>Euteleostomi</taxon>
        <taxon>Mammalia</taxon>
        <taxon>Eutheria</taxon>
        <taxon>Laurasiatheria</taxon>
        <taxon>Chiroptera</taxon>
        <taxon>Yangochiroptera</taxon>
        <taxon>Vespertilionidae</taxon>
        <taxon>Cnephaeus</taxon>
    </lineage>
</organism>
<dbReference type="SUPFAM" id="SSF53187">
    <property type="entry name" value="Zn-dependent exopeptidases"/>
    <property type="match status" value="1"/>
</dbReference>
<dbReference type="InterPro" id="IPR007365">
    <property type="entry name" value="TFR-like_dimer_dom"/>
</dbReference>
<keyword evidence="6" id="KW-0479">Metal-binding</keyword>
<keyword evidence="11" id="KW-0482">Metalloprotease</keyword>
<dbReference type="Gene3D" id="1.20.930.40">
    <property type="entry name" value="Transferrin receptor-like, dimerisation domain"/>
    <property type="match status" value="1"/>
</dbReference>
<dbReference type="InterPro" id="IPR046450">
    <property type="entry name" value="PA_dom_sf"/>
</dbReference>
<proteinExistence type="inferred from homology"/>
<dbReference type="Proteomes" id="UP001177744">
    <property type="component" value="Unassembled WGS sequence"/>
</dbReference>
<evidence type="ECO:0000256" key="2">
    <source>
        <dbReference type="ARBA" id="ARBA00004655"/>
    </source>
</evidence>
<comment type="subcellular location">
    <subcellularLocation>
        <location evidence="2">Apical cell membrane</location>
        <topology evidence="2">Single-pass type II membrane protein</topology>
    </subcellularLocation>
</comment>
<evidence type="ECO:0000256" key="8">
    <source>
        <dbReference type="ARBA" id="ARBA00022833"/>
    </source>
</evidence>
<keyword evidence="13" id="KW-0325">Glycoprotein</keyword>
<comment type="cofactor">
    <cofactor evidence="1">
        <name>Zn(2+)</name>
        <dbReference type="ChEBI" id="CHEBI:29105"/>
    </cofactor>
</comment>
<keyword evidence="17" id="KW-0472">Membrane</keyword>
<keyword evidence="9" id="KW-0106">Calcium</keyword>
<evidence type="ECO:0000256" key="15">
    <source>
        <dbReference type="ARBA" id="ARBA00068168"/>
    </source>
</evidence>
<keyword evidence="7" id="KW-0378">Hydrolase</keyword>
<evidence type="ECO:0000256" key="9">
    <source>
        <dbReference type="ARBA" id="ARBA00022837"/>
    </source>
</evidence>
<evidence type="ECO:0000256" key="5">
    <source>
        <dbReference type="ARBA" id="ARBA00022670"/>
    </source>
</evidence>
<evidence type="ECO:0000313" key="20">
    <source>
        <dbReference type="EMBL" id="KAK1336221.1"/>
    </source>
</evidence>
<comment type="similarity">
    <text evidence="3">Belongs to the peptidase M28 family. M28B subfamily.</text>
</comment>
<keyword evidence="12" id="KW-1015">Disulfide bond</keyword>
<evidence type="ECO:0000256" key="7">
    <source>
        <dbReference type="ARBA" id="ARBA00022801"/>
    </source>
</evidence>
<accession>A0AA40HRQ4</accession>
<keyword evidence="8" id="KW-0862">Zinc</keyword>
<evidence type="ECO:0000256" key="13">
    <source>
        <dbReference type="ARBA" id="ARBA00023180"/>
    </source>
</evidence>
<dbReference type="CDD" id="cd02121">
    <property type="entry name" value="PA_GCPII_like"/>
    <property type="match status" value="1"/>
</dbReference>
<evidence type="ECO:0000256" key="4">
    <source>
        <dbReference type="ARBA" id="ARBA00022438"/>
    </source>
</evidence>
<evidence type="ECO:0000313" key="21">
    <source>
        <dbReference type="Proteomes" id="UP001177744"/>
    </source>
</evidence>
<feature type="transmembrane region" description="Helical" evidence="17">
    <location>
        <begin position="40"/>
        <end position="63"/>
    </location>
</feature>
<evidence type="ECO:0000256" key="17">
    <source>
        <dbReference type="SAM" id="Phobius"/>
    </source>
</evidence>
<evidence type="ECO:0000256" key="6">
    <source>
        <dbReference type="ARBA" id="ARBA00022723"/>
    </source>
</evidence>
<keyword evidence="17" id="KW-0812">Transmembrane</keyword>
<dbReference type="PANTHER" id="PTHR10404:SF38">
    <property type="entry name" value="N-ACETYLATED-ALPHA-LINKED ACIDIC DIPEPTIDASE 2"/>
    <property type="match status" value="1"/>
</dbReference>
<dbReference type="Gene3D" id="3.40.630.10">
    <property type="entry name" value="Zn peptidases"/>
    <property type="match status" value="2"/>
</dbReference>
<evidence type="ECO:0000256" key="12">
    <source>
        <dbReference type="ARBA" id="ARBA00023157"/>
    </source>
</evidence>
<comment type="function">
    <text evidence="14">Aminopeptidase with broad substrate specificity. Has lower activity with substrates that have Asp or Glu in the P2' position, or Pro in the P3' position. Lacks activity with substrates that have both Pro in the P3' position and Asp or Glu in the P2' position. Lacks carboxypeptidase activity. Lacks dipeptidyl-peptidase IV type activity.</text>
</comment>
<reference evidence="20" key="1">
    <citation type="submission" date="2023-06" db="EMBL/GenBank/DDBJ databases">
        <title>Reference genome for the Northern bat (Eptesicus nilssonii), a most northern bat species.</title>
        <authorList>
            <person name="Laine V.N."/>
            <person name="Pulliainen A.T."/>
            <person name="Lilley T.M."/>
        </authorList>
    </citation>
    <scope>NUCLEOTIDE SEQUENCE</scope>
    <source>
        <strain evidence="20">BLF_Eptnil</strain>
        <tissue evidence="20">Kidney</tissue>
    </source>
</reference>
<sequence length="825" mass="92526">MLSASPRALSWFLCTLEAPYGSVRSKLSREEAMAKSRGRLYLCMCLAAALASFLAGFMVGWFIKPLKETTTTLRYHQSVRWNLISEMKAENIKSFLRSFTKLPHLAGTEQNLLLAKKIQMQWKKFGLDSAKLVHYDVLLSYPNETNANYVSIVDEDGTEIFKTSYIEPPPDGYENVTDIVPPYNAFSAQGTPEGDLVYVNYARTEDFFKLEREMGINCTGKIVIARYGKIFRGNKSRIPQGMSACRLKPDPSRSPGLLPSGTPCSLPPATAAVLSSCEPGFWMNKSIICHLYVMDCTLPLQVHNAMSAGAIGIILYSDPADYSAPEVQQYPKGWNLPGTAAQRGNVLNLNGAGDPLTPGYPAKEYTFRLDVEQGVGIPQIPVHPIGFNDAEILLRHMGGTASPDDSWKGSLNVDYNVGPGFTGRDSVRKVKMHVHNTNKITRIYNVIGTIRGSVEPGQVYLNNCVLTMITGWRPRRTIIFASWDAEEFGLLGSTEWAEENAKTLQERGIAYINSDSSIEGNYTLRVDCTPLLYQLVYKLTKEISSPDDGFQGKSLYESWLEKDPSSENTTFLGQEPYLVFPSKQIPINKLGSGSDFEAYFQRLGIASGRARYTKNRKTDKYSSYPVYHTIYETFELVENFYDPTFKKQLSVAQLRGALVYELADSQIIPFNIQDYAKALKNYATSIYNLSKKHDQQLKDHRVSFDALFSAVQNFSEAASDFHRRLTEVDLNNPMAVRIVNDQLMLLERAFIDPLGLPGRKFYRHIIFAPSRHNKYAGESFPGIYDAMFDIENKADPRSAWTEVKKHISIAAFTIQAAAETLKEVV</sequence>
<dbReference type="GO" id="GO:0016324">
    <property type="term" value="C:apical plasma membrane"/>
    <property type="evidence" value="ECO:0007669"/>
    <property type="project" value="UniProtKB-SubCell"/>
</dbReference>
<evidence type="ECO:0000256" key="11">
    <source>
        <dbReference type="ARBA" id="ARBA00023049"/>
    </source>
</evidence>
<dbReference type="EMBL" id="JAULJE010000013">
    <property type="protein sequence ID" value="KAK1336221.1"/>
    <property type="molecule type" value="Genomic_DNA"/>
</dbReference>
<evidence type="ECO:0000256" key="10">
    <source>
        <dbReference type="ARBA" id="ARBA00022968"/>
    </source>
</evidence>
<keyword evidence="5" id="KW-0645">Protease</keyword>
<evidence type="ECO:0000256" key="1">
    <source>
        <dbReference type="ARBA" id="ARBA00001947"/>
    </source>
</evidence>
<dbReference type="GO" id="GO:0008237">
    <property type="term" value="F:metallopeptidase activity"/>
    <property type="evidence" value="ECO:0007669"/>
    <property type="project" value="UniProtKB-KW"/>
</dbReference>
<evidence type="ECO:0000256" key="14">
    <source>
        <dbReference type="ARBA" id="ARBA00059290"/>
    </source>
</evidence>
<keyword evidence="21" id="KW-1185">Reference proteome</keyword>
<dbReference type="Gene3D" id="3.50.30.30">
    <property type="match status" value="2"/>
</dbReference>